<evidence type="ECO:0000256" key="10">
    <source>
        <dbReference type="ARBA" id="ARBA00023065"/>
    </source>
</evidence>
<dbReference type="EC" id="1.16.1.9" evidence="3"/>
<keyword evidence="10" id="KW-0406">Ion transport</keyword>
<feature type="transmembrane region" description="Helical" evidence="15">
    <location>
        <begin position="183"/>
        <end position="201"/>
    </location>
</feature>
<dbReference type="Proteomes" id="UP000316270">
    <property type="component" value="Chromosome 4"/>
</dbReference>
<feature type="compositionally biased region" description="Acidic residues" evidence="14">
    <location>
        <begin position="1167"/>
        <end position="1177"/>
    </location>
</feature>
<comment type="catalytic activity">
    <reaction evidence="13">
        <text>2 a Fe(II)-siderophore + NADP(+) + H(+) = 2 a Fe(III)-siderophore + NADPH</text>
        <dbReference type="Rhea" id="RHEA:28795"/>
        <dbReference type="Rhea" id="RHEA-COMP:11342"/>
        <dbReference type="Rhea" id="RHEA-COMP:11344"/>
        <dbReference type="ChEBI" id="CHEBI:15378"/>
        <dbReference type="ChEBI" id="CHEBI:29033"/>
        <dbReference type="ChEBI" id="CHEBI:29034"/>
        <dbReference type="ChEBI" id="CHEBI:57783"/>
        <dbReference type="ChEBI" id="CHEBI:58349"/>
        <dbReference type="EC" id="1.16.1.9"/>
    </reaction>
</comment>
<keyword evidence="8 15" id="KW-1133">Transmembrane helix</keyword>
<dbReference type="Gene3D" id="2.40.30.10">
    <property type="entry name" value="Translation factors"/>
    <property type="match status" value="1"/>
</dbReference>
<keyword evidence="9" id="KW-0560">Oxidoreductase</keyword>
<feature type="region of interest" description="Disordered" evidence="14">
    <location>
        <begin position="1486"/>
        <end position="1507"/>
    </location>
</feature>
<evidence type="ECO:0000256" key="13">
    <source>
        <dbReference type="ARBA" id="ARBA00048483"/>
    </source>
</evidence>
<feature type="region of interest" description="Disordered" evidence="14">
    <location>
        <begin position="1167"/>
        <end position="1224"/>
    </location>
</feature>
<dbReference type="InterPro" id="IPR017927">
    <property type="entry name" value="FAD-bd_FR_type"/>
</dbReference>
<evidence type="ECO:0000256" key="5">
    <source>
        <dbReference type="ARBA" id="ARBA00022475"/>
    </source>
</evidence>
<dbReference type="InterPro" id="IPR017938">
    <property type="entry name" value="Riboflavin_synthase-like_b-brl"/>
</dbReference>
<dbReference type="SFLD" id="SFLDG01168">
    <property type="entry name" value="Ferric_reductase_subgroup_(FRE"/>
    <property type="match status" value="1"/>
</dbReference>
<proteinExistence type="inferred from homology"/>
<evidence type="ECO:0000256" key="9">
    <source>
        <dbReference type="ARBA" id="ARBA00023002"/>
    </source>
</evidence>
<feature type="compositionally biased region" description="Polar residues" evidence="14">
    <location>
        <begin position="985"/>
        <end position="999"/>
    </location>
</feature>
<dbReference type="Gene3D" id="3.30.70.330">
    <property type="match status" value="1"/>
</dbReference>
<evidence type="ECO:0000256" key="15">
    <source>
        <dbReference type="SAM" id="Phobius"/>
    </source>
</evidence>
<dbReference type="GO" id="GO:0052851">
    <property type="term" value="F:ferric-chelate reductase (NADPH) activity"/>
    <property type="evidence" value="ECO:0007669"/>
    <property type="project" value="UniProtKB-EC"/>
</dbReference>
<dbReference type="GO" id="GO:0006826">
    <property type="term" value="P:iron ion transport"/>
    <property type="evidence" value="ECO:0007669"/>
    <property type="project" value="TreeGrafter"/>
</dbReference>
<dbReference type="InterPro" id="IPR013121">
    <property type="entry name" value="Fe_red_NAD-bd_6"/>
</dbReference>
<feature type="region of interest" description="Disordered" evidence="14">
    <location>
        <begin position="736"/>
        <end position="764"/>
    </location>
</feature>
<feature type="compositionally biased region" description="Basic and acidic residues" evidence="14">
    <location>
        <begin position="1523"/>
        <end position="1536"/>
    </location>
</feature>
<feature type="compositionally biased region" description="Low complexity" evidence="14">
    <location>
        <begin position="1548"/>
        <end position="1557"/>
    </location>
</feature>
<keyword evidence="5" id="KW-1003">Cell membrane</keyword>
<dbReference type="SUPFAM" id="SSF52343">
    <property type="entry name" value="Ferredoxin reductase-like, C-terminal NADP-linked domain"/>
    <property type="match status" value="1"/>
</dbReference>
<sequence length="1896" mass="208304">MAHDHSGMDMSMGSMSIGNGIPALTEFPKIYLGLVGGVVGVAAIANLSDIIICRQRLAAARNGQPTPSKPKSLPARINATATAIAREAQNATLDPIKIGRFQIRMPTVGKVSLIVANIIVLVVLCLVGFSDTQAFVNLEPIGYRTGWVSLAQIPLLFLLAAKTNIIGFLTGMSYERINWLHRWCARCLLLTSTIHFGYWLTNWWPYGSFAAKKLRTDPITYRGLIAWVFLVWIVFSSMAPIRGWKYEFFLIQHLMTFAVFIGMVYIHTPADCHVYIWIPVGLFFFDRVARGLRVLYANISYFHPKQRREGSMKGLWACNAEFTSLPQNTTRITINNPPISWNAGQHVFLSCYSVVPLQSHPFTIASIPEDGKIEFYVKTEKGATKKFNGHAEKLLLLPDSHAPMVKSVAIEGPYGQIRPLRQFDSVIFFAGSTGATFTMPLLRDIVTGWKQGNGGGTWLRPAGVVTRHVRFVWVVKSRGQLSWFASQLSTSINDVARLRAEGLNVDVEVSVYCTCDDEFTEEHKSILQSSGYSHEKRPSATYGKGNPEEPDLNLENLMSEKEGLFKRDQIDTTVQDIDSKAESRAGEVACRCTADIVDEDRIKSEANPCCCGVAAETARRPDSLSSSIDSTCGMLTRKLLIHPDIAVFSGRPVPRNIIRKVLEQAYGESAVVCCGPQGLVDDVRSAVVRLSDERAVHKGTGAQATTSTRAKASFKKNGPRLPEHEMRRIARGATLDRRAEELRERDAKRKRAREKARAKEARDREGRAKIGLGLATQLAGFSHTQKAMKGAMEGFLGVKKIKENSLKGKENTIVDEDEGRASENDVEVKKALLQDAIEQDIFDEEVCLEEAVRNKEGGQKVEIDRIPEESNDRTGAIIDARTLLEAVDADMFDDDICLEELLAPACEQESSAGVRLGIPRSKELPAAADAVTDQLTKFAPSSSPIISQLPDPLLCSKQAADYCGGLQLNMSATEDSKNKQDSKVDASTYTPPNPLTVSPTRPAPSLTESQCISPPDIWVDMFATGTQIGRELSQPKTPGVSFINGIGISQDSVGDLEAKSDDPLNSAENISNPVISSAHEGVVVHDFAYFKQTLSQNIVLGDRVIPKSPSSFGSLKRKRGCKFPNAMVTPSPKTTSNCVSFTEAQVSFTTDLTRYGYSTQIAESMFDDESDTDEEDFSFQAQPASKRFTNASTQKDRELMPPPPLRNPPKVFKPPSKAISSPEPGLGIGIWGVSTQDIRAVFIDEDGSDTEEDEFGSSIFSPSFMPKAPQSSKTVAVDYATFNVSQLRPEASLFIEPVAKKARLASTTQLPRQIQPLRSVPSSKICTTTKTAPLERSISAPPHHVSPAPNHDLHELGISTQILHDFAEEDVELSPTETRKEEKLVKKDEEILRAIEENHGDGDGCVMPKSRACLSVDEEEMQQMIDDAITNDLDPCVDRDDSGPGCLAKTKTPTKDSLETYPPPPDDRLPKDYWSRSNWLKKQQMDARSPFRGGGGMQVHAVPDGERATVNGQQLPWAYEYADPDRTSRLDREKGPFGRSTRRRTPSRSKTATPSSRAQDKDAGANWQVIDDIFARAKETDGKEQQRASSTPAVGSITAPETTQPSPVGQPTEAIIYGFPAAFQYAAIDFYERVSQGAIYEDYERFPPHTKYDLSLSLRQARGLGRISQEALRKKNQYDGGEHWIKVTFDSAEAAERACYYSPHVIKGYLVYAEPYRGSGPTNDEAILATPAAVASATASPSQRSSATLQNHTPGRTPSVTASSATATTALQDPFASIAPSPLAQSLAAQNPTPSTGRSTALATEQRKPPRIRGAKRAVLLPAESALLPSATTWQKFANVPIVNLFIGGGSDVIGHQVPRKEDGTFDWDNASVYWKFWFCVDYYCWTDWLGLKGDD</sequence>
<evidence type="ECO:0000313" key="18">
    <source>
        <dbReference type="Proteomes" id="UP000316270"/>
    </source>
</evidence>
<feature type="region of interest" description="Disordered" evidence="14">
    <location>
        <begin position="526"/>
        <end position="551"/>
    </location>
</feature>
<keyword evidence="12" id="KW-0325">Glycoprotein</keyword>
<dbReference type="InterPro" id="IPR012677">
    <property type="entry name" value="Nucleotide-bd_a/b_plait_sf"/>
</dbReference>
<name>A0A517L398_9PEZI</name>
<keyword evidence="11 15" id="KW-0472">Membrane</keyword>
<dbReference type="InterPro" id="IPR013130">
    <property type="entry name" value="Fe3_Rdtase_TM_dom"/>
</dbReference>
<dbReference type="Pfam" id="PF08030">
    <property type="entry name" value="NAD_binding_6"/>
    <property type="match status" value="1"/>
</dbReference>
<comment type="subcellular location">
    <subcellularLocation>
        <location evidence="1">Cell membrane</location>
        <topology evidence="1">Multi-pass membrane protein</topology>
    </subcellularLocation>
</comment>
<evidence type="ECO:0000256" key="7">
    <source>
        <dbReference type="ARBA" id="ARBA00022982"/>
    </source>
</evidence>
<keyword evidence="7" id="KW-0249">Electron transport</keyword>
<feature type="transmembrane region" description="Helical" evidence="15">
    <location>
        <begin position="149"/>
        <end position="171"/>
    </location>
</feature>
<dbReference type="PROSITE" id="PS51384">
    <property type="entry name" value="FAD_FR"/>
    <property type="match status" value="1"/>
</dbReference>
<feature type="compositionally biased region" description="Polar residues" evidence="14">
    <location>
        <begin position="1587"/>
        <end position="1609"/>
    </location>
</feature>
<feature type="compositionally biased region" description="Polar residues" evidence="14">
    <location>
        <begin position="1180"/>
        <end position="1193"/>
    </location>
</feature>
<reference evidence="17 18" key="1">
    <citation type="submission" date="2019-07" db="EMBL/GenBank/DDBJ databases">
        <title>Finished genome of Venturia effusa.</title>
        <authorList>
            <person name="Young C.A."/>
            <person name="Cox M.P."/>
            <person name="Ganley A.R.D."/>
            <person name="David W.J."/>
        </authorList>
    </citation>
    <scope>NUCLEOTIDE SEQUENCE [LARGE SCALE GENOMIC DNA]</scope>
    <source>
        <strain evidence="18">albino</strain>
    </source>
</reference>
<evidence type="ECO:0000256" key="1">
    <source>
        <dbReference type="ARBA" id="ARBA00004651"/>
    </source>
</evidence>
<protein>
    <recommendedName>
        <fullName evidence="3">ferric-chelate reductase (NADPH)</fullName>
        <ecNumber evidence="3">1.16.1.9</ecNumber>
    </recommendedName>
</protein>
<feature type="region of interest" description="Disordered" evidence="14">
    <location>
        <begin position="973"/>
        <end position="1010"/>
    </location>
</feature>
<feature type="compositionally biased region" description="Basic and acidic residues" evidence="14">
    <location>
        <begin position="974"/>
        <end position="984"/>
    </location>
</feature>
<dbReference type="Gene3D" id="3.40.50.80">
    <property type="entry name" value="Nucleotide-binding domain of ferredoxin-NADP reductase (FNR) module"/>
    <property type="match status" value="2"/>
</dbReference>
<dbReference type="OrthoDB" id="3944240at2759"/>
<accession>A0A517L398</accession>
<dbReference type="SUPFAM" id="SSF63380">
    <property type="entry name" value="Riboflavin synthase domain-like"/>
    <property type="match status" value="1"/>
</dbReference>
<dbReference type="Pfam" id="PF01794">
    <property type="entry name" value="Ferric_reduct"/>
    <property type="match status" value="1"/>
</dbReference>
<dbReference type="InterPro" id="IPR013112">
    <property type="entry name" value="FAD-bd_8"/>
</dbReference>
<feature type="compositionally biased region" description="Polar residues" evidence="14">
    <location>
        <begin position="1786"/>
        <end position="1803"/>
    </location>
</feature>
<feature type="transmembrane region" description="Helical" evidence="15">
    <location>
        <begin position="221"/>
        <end position="241"/>
    </location>
</feature>
<evidence type="ECO:0000256" key="12">
    <source>
        <dbReference type="ARBA" id="ARBA00023180"/>
    </source>
</evidence>
<feature type="region of interest" description="Disordered" evidence="14">
    <location>
        <begin position="1738"/>
        <end position="1765"/>
    </location>
</feature>
<feature type="region of interest" description="Disordered" evidence="14">
    <location>
        <begin position="1519"/>
        <end position="1564"/>
    </location>
</feature>
<dbReference type="PANTHER" id="PTHR32361">
    <property type="entry name" value="FERRIC/CUPRIC REDUCTASE TRANSMEMBRANE COMPONENT"/>
    <property type="match status" value="1"/>
</dbReference>
<comment type="similarity">
    <text evidence="2">Belongs to the ferric reductase (FRE) family.</text>
</comment>
<feature type="domain" description="FAD-binding FR-type" evidence="16">
    <location>
        <begin position="312"/>
        <end position="420"/>
    </location>
</feature>
<dbReference type="EMBL" id="CP042188">
    <property type="protein sequence ID" value="QDS70121.1"/>
    <property type="molecule type" value="Genomic_DNA"/>
</dbReference>
<feature type="transmembrane region" description="Helical" evidence="15">
    <location>
        <begin position="107"/>
        <end position="129"/>
    </location>
</feature>
<keyword evidence="18" id="KW-1185">Reference proteome</keyword>
<dbReference type="PANTHER" id="PTHR32361:SF9">
    <property type="entry name" value="FERRIC REDUCTASE TRANSMEMBRANE COMPONENT 3-RELATED"/>
    <property type="match status" value="1"/>
</dbReference>
<feature type="compositionally biased region" description="Basic and acidic residues" evidence="14">
    <location>
        <begin position="755"/>
        <end position="764"/>
    </location>
</feature>
<evidence type="ECO:0000256" key="11">
    <source>
        <dbReference type="ARBA" id="ARBA00023136"/>
    </source>
</evidence>
<dbReference type="Pfam" id="PF08022">
    <property type="entry name" value="FAD_binding_8"/>
    <property type="match status" value="1"/>
</dbReference>
<feature type="region of interest" description="Disordered" evidence="14">
    <location>
        <begin position="1440"/>
        <end position="1472"/>
    </location>
</feature>
<organism evidence="17 18">
    <name type="scientific">Venturia effusa</name>
    <dbReference type="NCBI Taxonomy" id="50376"/>
    <lineage>
        <taxon>Eukaryota</taxon>
        <taxon>Fungi</taxon>
        <taxon>Dikarya</taxon>
        <taxon>Ascomycota</taxon>
        <taxon>Pezizomycotina</taxon>
        <taxon>Dothideomycetes</taxon>
        <taxon>Pleosporomycetidae</taxon>
        <taxon>Venturiales</taxon>
        <taxon>Venturiaceae</taxon>
        <taxon>Venturia</taxon>
    </lineage>
</organism>
<dbReference type="GO" id="GO:0006879">
    <property type="term" value="P:intracellular iron ion homeostasis"/>
    <property type="evidence" value="ECO:0007669"/>
    <property type="project" value="TreeGrafter"/>
</dbReference>
<dbReference type="SFLD" id="SFLDS00052">
    <property type="entry name" value="Ferric_Reductase_Domain"/>
    <property type="match status" value="1"/>
</dbReference>
<dbReference type="InterPro" id="IPR051410">
    <property type="entry name" value="Ferric/Cupric_Reductase"/>
</dbReference>
<evidence type="ECO:0000313" key="17">
    <source>
        <dbReference type="EMBL" id="QDS70121.1"/>
    </source>
</evidence>
<dbReference type="GO" id="GO:0005886">
    <property type="term" value="C:plasma membrane"/>
    <property type="evidence" value="ECO:0007669"/>
    <property type="project" value="UniProtKB-SubCell"/>
</dbReference>
<keyword evidence="4" id="KW-0813">Transport</keyword>
<feature type="compositionally biased region" description="Polar residues" evidence="14">
    <location>
        <begin position="1743"/>
        <end position="1760"/>
    </location>
</feature>
<feature type="region of interest" description="Disordered" evidence="14">
    <location>
        <begin position="1786"/>
        <end position="1809"/>
    </location>
</feature>
<evidence type="ECO:0000256" key="6">
    <source>
        <dbReference type="ARBA" id="ARBA00022692"/>
    </source>
</evidence>
<feature type="compositionally biased region" description="Basic and acidic residues" evidence="14">
    <location>
        <begin position="736"/>
        <end position="747"/>
    </location>
</feature>
<feature type="region of interest" description="Disordered" evidence="14">
    <location>
        <begin position="698"/>
        <end position="719"/>
    </location>
</feature>
<feature type="transmembrane region" description="Helical" evidence="15">
    <location>
        <begin position="30"/>
        <end position="52"/>
    </location>
</feature>
<dbReference type="InterPro" id="IPR039261">
    <property type="entry name" value="FNR_nucleotide-bd"/>
</dbReference>
<evidence type="ECO:0000256" key="14">
    <source>
        <dbReference type="SAM" id="MobiDB-lite"/>
    </source>
</evidence>
<feature type="region of interest" description="Disordered" evidence="14">
    <location>
        <begin position="1579"/>
        <end position="1609"/>
    </location>
</feature>
<dbReference type="STRING" id="50376.A0A517L398"/>
<evidence type="ECO:0000259" key="16">
    <source>
        <dbReference type="PROSITE" id="PS51384"/>
    </source>
</evidence>
<evidence type="ECO:0000256" key="3">
    <source>
        <dbReference type="ARBA" id="ARBA00012668"/>
    </source>
</evidence>
<evidence type="ECO:0000256" key="8">
    <source>
        <dbReference type="ARBA" id="ARBA00022989"/>
    </source>
</evidence>
<dbReference type="CDD" id="cd06186">
    <property type="entry name" value="NOX_Duox_like_FAD_NADP"/>
    <property type="match status" value="1"/>
</dbReference>
<gene>
    <name evidence="17" type="ORF">FKW77_005359</name>
</gene>
<keyword evidence="6 15" id="KW-0812">Transmembrane</keyword>
<dbReference type="GO" id="GO:0015677">
    <property type="term" value="P:copper ion import"/>
    <property type="evidence" value="ECO:0007669"/>
    <property type="project" value="TreeGrafter"/>
</dbReference>
<evidence type="ECO:0000256" key="2">
    <source>
        <dbReference type="ARBA" id="ARBA00006278"/>
    </source>
</evidence>
<evidence type="ECO:0000256" key="4">
    <source>
        <dbReference type="ARBA" id="ARBA00022448"/>
    </source>
</evidence>
<feature type="transmembrane region" description="Helical" evidence="15">
    <location>
        <begin position="248"/>
        <end position="266"/>
    </location>
</feature>